<gene>
    <name evidence="1" type="ORF">NCTC13533_01429</name>
</gene>
<dbReference type="EMBL" id="UFVQ01000003">
    <property type="protein sequence ID" value="STC94205.1"/>
    <property type="molecule type" value="Genomic_DNA"/>
</dbReference>
<dbReference type="AlphaFoldDB" id="A0A376DRK7"/>
<reference evidence="1 2" key="1">
    <citation type="submission" date="2018-06" db="EMBL/GenBank/DDBJ databases">
        <authorList>
            <consortium name="Pathogen Informatics"/>
            <person name="Doyle S."/>
        </authorList>
    </citation>
    <scope>NUCLEOTIDE SEQUENCE [LARGE SCALE GENOMIC DNA]</scope>
    <source>
        <strain evidence="1 2">NCTC13533</strain>
    </source>
</reference>
<proteinExistence type="predicted"/>
<name>A0A376DRK7_CHRCU</name>
<evidence type="ECO:0000313" key="2">
    <source>
        <dbReference type="Proteomes" id="UP000255224"/>
    </source>
</evidence>
<dbReference type="Proteomes" id="UP000255224">
    <property type="component" value="Unassembled WGS sequence"/>
</dbReference>
<protein>
    <submittedName>
        <fullName evidence="1">Uncharacterized protein</fullName>
    </submittedName>
</protein>
<evidence type="ECO:0000313" key="1">
    <source>
        <dbReference type="EMBL" id="STC94205.1"/>
    </source>
</evidence>
<sequence>MKYWHYIMIGIDSERTALQDIEEEVTKSRFYPQRKETIAGGLTKRN</sequence>
<accession>A0A376DRK7</accession>
<organism evidence="1 2">
    <name type="scientific">Chryseobacterium carnipullorum</name>
    <dbReference type="NCBI Taxonomy" id="1124835"/>
    <lineage>
        <taxon>Bacteria</taxon>
        <taxon>Pseudomonadati</taxon>
        <taxon>Bacteroidota</taxon>
        <taxon>Flavobacteriia</taxon>
        <taxon>Flavobacteriales</taxon>
        <taxon>Weeksellaceae</taxon>
        <taxon>Chryseobacterium group</taxon>
        <taxon>Chryseobacterium</taxon>
    </lineage>
</organism>